<keyword evidence="3" id="KW-0645">Protease</keyword>
<feature type="transmembrane region" description="Helical" evidence="1">
    <location>
        <begin position="113"/>
        <end position="130"/>
    </location>
</feature>
<dbReference type="SUPFAM" id="SSF54001">
    <property type="entry name" value="Cysteine proteinases"/>
    <property type="match status" value="1"/>
</dbReference>
<feature type="transmembrane region" description="Helical" evidence="1">
    <location>
        <begin position="63"/>
        <end position="81"/>
    </location>
</feature>
<dbReference type="EMBL" id="JACHLP010000001">
    <property type="protein sequence ID" value="MBB4841732.1"/>
    <property type="molecule type" value="Genomic_DNA"/>
</dbReference>
<dbReference type="Proteomes" id="UP000562027">
    <property type="component" value="Unassembled WGS sequence"/>
</dbReference>
<dbReference type="GO" id="GO:0008233">
    <property type="term" value="F:peptidase activity"/>
    <property type="evidence" value="ECO:0007669"/>
    <property type="project" value="UniProtKB-KW"/>
</dbReference>
<feature type="transmembrane region" description="Helical" evidence="1">
    <location>
        <begin position="20"/>
        <end position="51"/>
    </location>
</feature>
<dbReference type="InterPro" id="IPR038765">
    <property type="entry name" value="Papain-like_cys_pep_sf"/>
</dbReference>
<dbReference type="RefSeq" id="WP_184295266.1">
    <property type="nucleotide sequence ID" value="NZ_JACHLP010000001.1"/>
</dbReference>
<evidence type="ECO:0000313" key="3">
    <source>
        <dbReference type="EMBL" id="MBB4841732.1"/>
    </source>
</evidence>
<dbReference type="PANTHER" id="PTHR42736">
    <property type="entry name" value="PROTEIN-GLUTAMINE GAMMA-GLUTAMYLTRANSFERASE"/>
    <property type="match status" value="1"/>
</dbReference>
<feature type="transmembrane region" description="Helical" evidence="1">
    <location>
        <begin position="166"/>
        <end position="188"/>
    </location>
</feature>
<dbReference type="Pfam" id="PF01841">
    <property type="entry name" value="Transglut_core"/>
    <property type="match status" value="1"/>
</dbReference>
<dbReference type="InterPro" id="IPR021878">
    <property type="entry name" value="TgpA_N"/>
</dbReference>
<keyword evidence="1" id="KW-0472">Membrane</keyword>
<comment type="caution">
    <text evidence="3">The sequence shown here is derived from an EMBL/GenBank/DDBJ whole genome shotgun (WGS) entry which is preliminary data.</text>
</comment>
<feature type="transmembrane region" description="Helical" evidence="1">
    <location>
        <begin position="136"/>
        <end position="154"/>
    </location>
</feature>
<accession>A0A840L4W8</accession>
<feature type="domain" description="Transglutaminase-like" evidence="2">
    <location>
        <begin position="427"/>
        <end position="498"/>
    </location>
</feature>
<evidence type="ECO:0000259" key="2">
    <source>
        <dbReference type="SMART" id="SM00460"/>
    </source>
</evidence>
<reference evidence="3 4" key="1">
    <citation type="submission" date="2020-08" db="EMBL/GenBank/DDBJ databases">
        <title>Functional genomics of gut bacteria from endangered species of beetles.</title>
        <authorList>
            <person name="Carlos-Shanley C."/>
        </authorList>
    </citation>
    <scope>NUCLEOTIDE SEQUENCE [LARGE SCALE GENOMIC DNA]</scope>
    <source>
        <strain evidence="3 4">S00239</strain>
    </source>
</reference>
<keyword evidence="3" id="KW-0378">Hydrolase</keyword>
<evidence type="ECO:0000256" key="1">
    <source>
        <dbReference type="SAM" id="Phobius"/>
    </source>
</evidence>
<dbReference type="GO" id="GO:0006508">
    <property type="term" value="P:proteolysis"/>
    <property type="evidence" value="ECO:0007669"/>
    <property type="project" value="UniProtKB-KW"/>
</dbReference>
<dbReference type="Pfam" id="PF11992">
    <property type="entry name" value="TgpA_N"/>
    <property type="match status" value="1"/>
</dbReference>
<keyword evidence="4" id="KW-1185">Reference proteome</keyword>
<sequence length="697" mass="77624">MSTRLGLALAQQSRECRDTLFLLGGIAATLIPHAGHLPLWASAITALVLLWRGLLAWRGQALPGRWPLLAVLAVSVALTWLSHRSLIGREPGVTMLVMLMALKTLELRARRDAFVVFFLGFFLVLTHFLYSQSLLSALWTLLSVWALLSALVLAQMPVGQPSLRLAAGLAARSTLFGLPVMVLLFLLFPRIAPLWGIPADSVGRTGLSNTMAMGAMAEIANDDSIAMRLRFQGPPPPPQTRYFRGPVLAQFDGRVWRPATPSTSGWPGRSEALQVRGPALSYELTLEPLRLKTLPLLEMSPQQAGAELLLDEMTLRREPELQWSAPRPITERLRLNAQAFLDYRHGPTQAQLSLQNYLELPPGFNPRSLAWAAALRREPRFQALEPAALGPALVQAVLQHIRSADFVYTLAPGRYGEISPHLIDEFWLDRRLGFCEHFSGAFVVVMRALGIPARVVTGFQGMDAEPQDGFWIVRNSNAHAWAEVWLQGQGWQRVDPTAAVAPERIQQGLALQPQAGAIAGALGQLSPTLWLSLRGGWEALNNRWQQAVLNYSRQNQFDLLKSLGVAAPDWLALGRLSALLIAAIALGAGLWTLWRSGALWTRDPWLRQREQVMRRLRRLGLQAQAHQGPREWARQLQSRFGAVRTDTAVHLLLQLESQRYGPQASTRPPPWRARLRWRREFDQALQSIARPKPASRP</sequence>
<name>A0A840L4W8_9BURK</name>
<dbReference type="SMART" id="SM00460">
    <property type="entry name" value="TGc"/>
    <property type="match status" value="1"/>
</dbReference>
<dbReference type="AlphaFoldDB" id="A0A840L4W8"/>
<proteinExistence type="predicted"/>
<organism evidence="3 4">
    <name type="scientific">Roseateles oligotrophus</name>
    <dbReference type="NCBI Taxonomy" id="1769250"/>
    <lineage>
        <taxon>Bacteria</taxon>
        <taxon>Pseudomonadati</taxon>
        <taxon>Pseudomonadota</taxon>
        <taxon>Betaproteobacteria</taxon>
        <taxon>Burkholderiales</taxon>
        <taxon>Sphaerotilaceae</taxon>
        <taxon>Roseateles</taxon>
    </lineage>
</organism>
<gene>
    <name evidence="3" type="ORF">HNP55_000227</name>
</gene>
<keyword evidence="1" id="KW-1133">Transmembrane helix</keyword>
<keyword evidence="1" id="KW-0812">Transmembrane</keyword>
<protein>
    <submittedName>
        <fullName evidence="3">Transglutaminase-like putative cysteine protease</fullName>
    </submittedName>
</protein>
<dbReference type="InterPro" id="IPR052901">
    <property type="entry name" value="Bact_TGase-like"/>
</dbReference>
<dbReference type="PANTHER" id="PTHR42736:SF1">
    <property type="entry name" value="PROTEIN-GLUTAMINE GAMMA-GLUTAMYLTRANSFERASE"/>
    <property type="match status" value="1"/>
</dbReference>
<evidence type="ECO:0000313" key="4">
    <source>
        <dbReference type="Proteomes" id="UP000562027"/>
    </source>
</evidence>
<dbReference type="InterPro" id="IPR002931">
    <property type="entry name" value="Transglutaminase-like"/>
</dbReference>
<dbReference type="Gene3D" id="3.10.620.30">
    <property type="match status" value="1"/>
</dbReference>